<feature type="domain" description="PAS" evidence="1">
    <location>
        <begin position="79"/>
        <end position="133"/>
    </location>
</feature>
<evidence type="ECO:0000313" key="5">
    <source>
        <dbReference type="Proteomes" id="UP000664731"/>
    </source>
</evidence>
<dbReference type="SUPFAM" id="SSF55785">
    <property type="entry name" value="PYP-like sensor domain (PAS domain)"/>
    <property type="match status" value="2"/>
</dbReference>
<dbReference type="InterPro" id="IPR029787">
    <property type="entry name" value="Nucleotide_cyclase"/>
</dbReference>
<evidence type="ECO:0000259" key="1">
    <source>
        <dbReference type="PROSITE" id="PS50112"/>
    </source>
</evidence>
<dbReference type="InterPro" id="IPR001610">
    <property type="entry name" value="PAC"/>
</dbReference>
<evidence type="ECO:0000259" key="2">
    <source>
        <dbReference type="PROSITE" id="PS50113"/>
    </source>
</evidence>
<dbReference type="Pfam" id="PF00990">
    <property type="entry name" value="GGDEF"/>
    <property type="match status" value="1"/>
</dbReference>
<dbReference type="PROSITE" id="PS50887">
    <property type="entry name" value="GGDEF"/>
    <property type="match status" value="1"/>
</dbReference>
<dbReference type="CDD" id="cd00130">
    <property type="entry name" value="PAS"/>
    <property type="match status" value="2"/>
</dbReference>
<sequence>MAEAHAHQGSAAPRKTGPARRIGPSLVCLQPHAIAPSCEAPTLVTSLPAPSTPACPDLAQLLHTAVAQAFNAVVITNAALDGEGPCITYCNPAFCRMTGYTEQELLGRSPRLLQGPKTDPQVLQRLRECLRSGTFFQGSTVNYRKDGSSYLVEWNISPVRDAQGQVQAYVSVQQDITKRVRAEQRQALLARALNATQDAVVIANAQAQILFVNQAFEDLTGYRSDEVLGRTPKFLQSGEHPPAFYSQLRDALARGDSCQTTFANRRKDGSIYHAAQTITPLRDEAGTTQHYVSVTKDVTELIARTQELREQAHHDALTGLLNRRAGEQQLERCQRAAQLEGQGYALILADIDNFKSINDRFGHEEGDRVLQRCATLLSRKVRSGDALIRWGGEEFLIVLPGCRLEAAQELAERIRAAMAQEQDAVVGSITLSLGVGAWQPGEYSSTLLRRTDQALYRAKTSGRNQVAVAP</sequence>
<gene>
    <name evidence="4" type="ORF">J1777_01845</name>
</gene>
<evidence type="ECO:0000259" key="3">
    <source>
        <dbReference type="PROSITE" id="PS50887"/>
    </source>
</evidence>
<dbReference type="InterPro" id="IPR000014">
    <property type="entry name" value="PAS"/>
</dbReference>
<organism evidence="4 5">
    <name type="scientific">Comamonas denitrificans</name>
    <dbReference type="NCBI Taxonomy" id="117506"/>
    <lineage>
        <taxon>Bacteria</taxon>
        <taxon>Pseudomonadati</taxon>
        <taxon>Pseudomonadota</taxon>
        <taxon>Betaproteobacteria</taxon>
        <taxon>Burkholderiales</taxon>
        <taxon>Comamonadaceae</taxon>
        <taxon>Comamonas</taxon>
    </lineage>
</organism>
<dbReference type="SMART" id="SM00267">
    <property type="entry name" value="GGDEF"/>
    <property type="match status" value="1"/>
</dbReference>
<dbReference type="NCBIfam" id="TIGR00254">
    <property type="entry name" value="GGDEF"/>
    <property type="match status" value="1"/>
</dbReference>
<name>A0A939KDN1_9BURK</name>
<dbReference type="PROSITE" id="PS50113">
    <property type="entry name" value="PAC"/>
    <property type="match status" value="2"/>
</dbReference>
<dbReference type="SMART" id="SM00091">
    <property type="entry name" value="PAS"/>
    <property type="match status" value="2"/>
</dbReference>
<dbReference type="InterPro" id="IPR052163">
    <property type="entry name" value="DGC-Regulatory_Protein"/>
</dbReference>
<dbReference type="GO" id="GO:0003824">
    <property type="term" value="F:catalytic activity"/>
    <property type="evidence" value="ECO:0007669"/>
    <property type="project" value="UniProtKB-ARBA"/>
</dbReference>
<dbReference type="CDD" id="cd01949">
    <property type="entry name" value="GGDEF"/>
    <property type="match status" value="1"/>
</dbReference>
<dbReference type="PANTHER" id="PTHR46663:SF4">
    <property type="entry name" value="DIGUANYLATE CYCLASE DGCT-RELATED"/>
    <property type="match status" value="1"/>
</dbReference>
<dbReference type="InterPro" id="IPR043128">
    <property type="entry name" value="Rev_trsase/Diguanyl_cyclase"/>
</dbReference>
<dbReference type="InterPro" id="IPR000700">
    <property type="entry name" value="PAS-assoc_C"/>
</dbReference>
<proteinExistence type="predicted"/>
<reference evidence="4" key="1">
    <citation type="submission" date="2021-03" db="EMBL/GenBank/DDBJ databases">
        <title>Comamonas denitrificans.</title>
        <authorList>
            <person name="Finster K."/>
        </authorList>
    </citation>
    <scope>NUCLEOTIDE SEQUENCE</scope>
    <source>
        <strain evidence="4">MM2021_4</strain>
    </source>
</reference>
<dbReference type="NCBIfam" id="TIGR00229">
    <property type="entry name" value="sensory_box"/>
    <property type="match status" value="2"/>
</dbReference>
<dbReference type="Pfam" id="PF13426">
    <property type="entry name" value="PAS_9"/>
    <property type="match status" value="2"/>
</dbReference>
<dbReference type="PANTHER" id="PTHR46663">
    <property type="entry name" value="DIGUANYLATE CYCLASE DGCT-RELATED"/>
    <property type="match status" value="1"/>
</dbReference>
<feature type="domain" description="PAC" evidence="2">
    <location>
        <begin position="256"/>
        <end position="310"/>
    </location>
</feature>
<dbReference type="AlphaFoldDB" id="A0A939KDN1"/>
<protein>
    <submittedName>
        <fullName evidence="4">Sensor domain-containing diguanylate cyclase</fullName>
    </submittedName>
</protein>
<dbReference type="SMART" id="SM00086">
    <property type="entry name" value="PAC"/>
    <property type="match status" value="2"/>
</dbReference>
<feature type="domain" description="PAC" evidence="2">
    <location>
        <begin position="134"/>
        <end position="188"/>
    </location>
</feature>
<feature type="domain" description="GGDEF" evidence="3">
    <location>
        <begin position="342"/>
        <end position="470"/>
    </location>
</feature>
<keyword evidence="5" id="KW-1185">Reference proteome</keyword>
<evidence type="ECO:0000313" key="4">
    <source>
        <dbReference type="EMBL" id="MBO1248583.1"/>
    </source>
</evidence>
<dbReference type="FunFam" id="3.30.70.270:FF:000001">
    <property type="entry name" value="Diguanylate cyclase domain protein"/>
    <property type="match status" value="1"/>
</dbReference>
<dbReference type="Gene3D" id="3.30.450.20">
    <property type="entry name" value="PAS domain"/>
    <property type="match status" value="2"/>
</dbReference>
<dbReference type="PROSITE" id="PS50112">
    <property type="entry name" value="PAS"/>
    <property type="match status" value="2"/>
</dbReference>
<dbReference type="SUPFAM" id="SSF55073">
    <property type="entry name" value="Nucleotide cyclase"/>
    <property type="match status" value="1"/>
</dbReference>
<comment type="caution">
    <text evidence="4">The sequence shown here is derived from an EMBL/GenBank/DDBJ whole genome shotgun (WGS) entry which is preliminary data.</text>
</comment>
<dbReference type="InterPro" id="IPR035965">
    <property type="entry name" value="PAS-like_dom_sf"/>
</dbReference>
<dbReference type="InterPro" id="IPR000160">
    <property type="entry name" value="GGDEF_dom"/>
</dbReference>
<dbReference type="EMBL" id="JAFNME010000003">
    <property type="protein sequence ID" value="MBO1248583.1"/>
    <property type="molecule type" value="Genomic_DNA"/>
</dbReference>
<accession>A0A939KDN1</accession>
<dbReference type="Gene3D" id="3.30.70.270">
    <property type="match status" value="1"/>
</dbReference>
<feature type="domain" description="PAS" evidence="1">
    <location>
        <begin position="185"/>
        <end position="255"/>
    </location>
</feature>
<dbReference type="Proteomes" id="UP000664731">
    <property type="component" value="Unassembled WGS sequence"/>
</dbReference>